<dbReference type="GeneTree" id="ENSGT00960000187108"/>
<dbReference type="AlphaFoldDB" id="G1TDL4"/>
<protein>
    <recommendedName>
        <fullName evidence="4">Glutamate rich 5</fullName>
    </recommendedName>
</protein>
<name>G1TDL4_RABIT</name>
<dbReference type="STRING" id="9986.ENSOCUP00000014944"/>
<dbReference type="Bgee" id="ENSOCUG00000017391">
    <property type="expression patterns" value="Expressed in liver and 14 other cell types or tissues"/>
</dbReference>
<accession>G1TDL4</accession>
<reference evidence="2 3" key="1">
    <citation type="journal article" date="2011" name="Nature">
        <title>A high-resolution map of human evolutionary constraint using 29 mammals.</title>
        <authorList>
            <person name="Lindblad-Toh K."/>
            <person name="Garber M."/>
            <person name="Zuk O."/>
            <person name="Lin M.F."/>
            <person name="Parker B.J."/>
            <person name="Washietl S."/>
            <person name="Kheradpour P."/>
            <person name="Ernst J."/>
            <person name="Jordan G."/>
            <person name="Mauceli E."/>
            <person name="Ward L.D."/>
            <person name="Lowe C.B."/>
            <person name="Holloway A.K."/>
            <person name="Clamp M."/>
            <person name="Gnerre S."/>
            <person name="Alfoldi J."/>
            <person name="Beal K."/>
            <person name="Chang J."/>
            <person name="Clawson H."/>
            <person name="Cuff J."/>
            <person name="Di Palma F."/>
            <person name="Fitzgerald S."/>
            <person name="Flicek P."/>
            <person name="Guttman M."/>
            <person name="Hubisz M.J."/>
            <person name="Jaffe D.B."/>
            <person name="Jungreis I."/>
            <person name="Kent W.J."/>
            <person name="Kostka D."/>
            <person name="Lara M."/>
            <person name="Martins A.L."/>
            <person name="Massingham T."/>
            <person name="Moltke I."/>
            <person name="Raney B.J."/>
            <person name="Rasmussen M.D."/>
            <person name="Robinson J."/>
            <person name="Stark A."/>
            <person name="Vilella A.J."/>
            <person name="Wen J."/>
            <person name="Xie X."/>
            <person name="Zody M.C."/>
            <person name="Baldwin J."/>
            <person name="Bloom T."/>
            <person name="Chin C.W."/>
            <person name="Heiman D."/>
            <person name="Nicol R."/>
            <person name="Nusbaum C."/>
            <person name="Young S."/>
            <person name="Wilkinson J."/>
            <person name="Worley K.C."/>
            <person name="Kovar C.L."/>
            <person name="Muzny D.M."/>
            <person name="Gibbs R.A."/>
            <person name="Cree A."/>
            <person name="Dihn H.H."/>
            <person name="Fowler G."/>
            <person name="Jhangiani S."/>
            <person name="Joshi V."/>
            <person name="Lee S."/>
            <person name="Lewis L.R."/>
            <person name="Nazareth L.V."/>
            <person name="Okwuonu G."/>
            <person name="Santibanez J."/>
            <person name="Warren W.C."/>
            <person name="Mardis E.R."/>
            <person name="Weinstock G.M."/>
            <person name="Wilson R.K."/>
            <person name="Delehaunty K."/>
            <person name="Dooling D."/>
            <person name="Fronik C."/>
            <person name="Fulton L."/>
            <person name="Fulton B."/>
            <person name="Graves T."/>
            <person name="Minx P."/>
            <person name="Sodergren E."/>
            <person name="Birney E."/>
            <person name="Margulies E.H."/>
            <person name="Herrero J."/>
            <person name="Green E.D."/>
            <person name="Haussler D."/>
            <person name="Siepel A."/>
            <person name="Goldman N."/>
            <person name="Pollard K.S."/>
            <person name="Pedersen J.S."/>
            <person name="Lander E.S."/>
            <person name="Kellis M."/>
        </authorList>
    </citation>
    <scope>NUCLEOTIDE SEQUENCE [LARGE SCALE GENOMIC DNA]</scope>
    <source>
        <strain evidence="2 3">Thorbecke inbred</strain>
    </source>
</reference>
<dbReference type="Ensembl" id="ENSOCUT00000017388.3">
    <property type="protein sequence ID" value="ENSOCUP00000014944.3"/>
    <property type="gene ID" value="ENSOCUG00000017391.3"/>
</dbReference>
<evidence type="ECO:0000313" key="3">
    <source>
        <dbReference type="Proteomes" id="UP000001811"/>
    </source>
</evidence>
<dbReference type="InParanoid" id="G1TDL4"/>
<feature type="region of interest" description="Disordered" evidence="1">
    <location>
        <begin position="1"/>
        <end position="55"/>
    </location>
</feature>
<evidence type="ECO:0000256" key="1">
    <source>
        <dbReference type="SAM" id="MobiDB-lite"/>
    </source>
</evidence>
<evidence type="ECO:0000313" key="2">
    <source>
        <dbReference type="Ensembl" id="ENSOCUP00000014944.3"/>
    </source>
</evidence>
<organism evidence="2 3">
    <name type="scientific">Oryctolagus cuniculus</name>
    <name type="common">Rabbit</name>
    <dbReference type="NCBI Taxonomy" id="9986"/>
    <lineage>
        <taxon>Eukaryota</taxon>
        <taxon>Metazoa</taxon>
        <taxon>Chordata</taxon>
        <taxon>Craniata</taxon>
        <taxon>Vertebrata</taxon>
        <taxon>Euteleostomi</taxon>
        <taxon>Mammalia</taxon>
        <taxon>Eutheria</taxon>
        <taxon>Euarchontoglires</taxon>
        <taxon>Glires</taxon>
        <taxon>Lagomorpha</taxon>
        <taxon>Leporidae</taxon>
        <taxon>Oryctolagus</taxon>
    </lineage>
</organism>
<dbReference type="Proteomes" id="UP000001811">
    <property type="component" value="Chromosome 3"/>
</dbReference>
<sequence>MGCASSALNKAGESSRFRSGETEEQMETEVEYKKASGGAETNEETGEAVDLSAAT</sequence>
<dbReference type="EMBL" id="AAGW02012549">
    <property type="status" value="NOT_ANNOTATED_CDS"/>
    <property type="molecule type" value="Genomic_DNA"/>
</dbReference>
<proteinExistence type="predicted"/>
<dbReference type="PaxDb" id="9986-ENSOCUP00000014944"/>
<evidence type="ECO:0008006" key="4">
    <source>
        <dbReference type="Google" id="ProtNLM"/>
    </source>
</evidence>
<dbReference type="eggNOG" id="ENOG502SVIU">
    <property type="taxonomic scope" value="Eukaryota"/>
</dbReference>
<reference evidence="2" key="3">
    <citation type="submission" date="2025-09" db="UniProtKB">
        <authorList>
            <consortium name="Ensembl"/>
        </authorList>
    </citation>
    <scope>IDENTIFICATION</scope>
    <source>
        <strain evidence="2">Thorbecke</strain>
    </source>
</reference>
<dbReference type="HOGENOM" id="CLU_064315_0_0_1"/>
<reference evidence="2" key="2">
    <citation type="submission" date="2025-08" db="UniProtKB">
        <authorList>
            <consortium name="Ensembl"/>
        </authorList>
    </citation>
    <scope>IDENTIFICATION</scope>
    <source>
        <strain evidence="2">Thorbecke</strain>
    </source>
</reference>
<keyword evidence="3" id="KW-1185">Reference proteome</keyword>